<evidence type="ECO:0000256" key="6">
    <source>
        <dbReference type="SAM" id="MobiDB-lite"/>
    </source>
</evidence>
<evidence type="ECO:0000313" key="7">
    <source>
        <dbReference type="EMBL" id="CAG4635186.1"/>
    </source>
</evidence>
<organism evidence="7">
    <name type="scientific">Alona affinis</name>
    <dbReference type="NCBI Taxonomy" id="381656"/>
    <lineage>
        <taxon>Eukaryota</taxon>
        <taxon>Metazoa</taxon>
        <taxon>Ecdysozoa</taxon>
        <taxon>Arthropoda</taxon>
        <taxon>Crustacea</taxon>
        <taxon>Branchiopoda</taxon>
        <taxon>Diplostraca</taxon>
        <taxon>Cladocera</taxon>
        <taxon>Anomopoda</taxon>
        <taxon>Chydoridae</taxon>
        <taxon>Alona</taxon>
    </lineage>
</organism>
<evidence type="ECO:0000256" key="3">
    <source>
        <dbReference type="ARBA" id="ARBA00022980"/>
    </source>
</evidence>
<evidence type="ECO:0000256" key="2">
    <source>
        <dbReference type="ARBA" id="ARBA00008560"/>
    </source>
</evidence>
<name>A0A9N6WT13_9CRUS</name>
<evidence type="ECO:0000256" key="4">
    <source>
        <dbReference type="ARBA" id="ARBA00023128"/>
    </source>
</evidence>
<dbReference type="GO" id="GO:0005762">
    <property type="term" value="C:mitochondrial large ribosomal subunit"/>
    <property type="evidence" value="ECO:0007669"/>
    <property type="project" value="TreeGrafter"/>
</dbReference>
<comment type="similarity">
    <text evidence="2">Belongs to the bacterial ribosomal protein bL32 family.</text>
</comment>
<proteinExistence type="inferred from homology"/>
<reference evidence="7" key="1">
    <citation type="submission" date="2021-04" db="EMBL/GenBank/DDBJ databases">
        <authorList>
            <person name="Cornetti L."/>
        </authorList>
    </citation>
    <scope>NUCLEOTIDE SEQUENCE</scope>
</reference>
<accession>A0A9N6WT13</accession>
<evidence type="ECO:0000256" key="1">
    <source>
        <dbReference type="ARBA" id="ARBA00004173"/>
    </source>
</evidence>
<evidence type="ECO:0000256" key="5">
    <source>
        <dbReference type="ARBA" id="ARBA00023274"/>
    </source>
</evidence>
<dbReference type="EMBL" id="OC978531">
    <property type="protein sequence ID" value="CAG4635186.1"/>
    <property type="molecule type" value="Genomic_DNA"/>
</dbReference>
<dbReference type="PANTHER" id="PTHR21026">
    <property type="entry name" value="39S RIBOSOMAL PROTEIN L32, MITOCHONDRIAL"/>
    <property type="match status" value="1"/>
</dbReference>
<keyword evidence="5" id="KW-0687">Ribonucleoprotein</keyword>
<protein>
    <submittedName>
        <fullName evidence="7">EOG090X0IGM</fullName>
    </submittedName>
</protein>
<dbReference type="PANTHER" id="PTHR21026:SF2">
    <property type="entry name" value="LARGE RIBOSOMAL SUBUNIT PROTEIN BL32M"/>
    <property type="match status" value="1"/>
</dbReference>
<keyword evidence="3" id="KW-0689">Ribosomal protein</keyword>
<gene>
    <name evidence="7" type="primary">EOG090X0IGM</name>
</gene>
<keyword evidence="4" id="KW-0496">Mitochondrion</keyword>
<dbReference type="InterPro" id="IPR051991">
    <property type="entry name" value="Mitoribosomal_protein_bL32"/>
</dbReference>
<dbReference type="AlphaFoldDB" id="A0A9N6WT13"/>
<comment type="subcellular location">
    <subcellularLocation>
        <location evidence="1">Mitochondrion</location>
    </subcellularLocation>
</comment>
<dbReference type="GO" id="GO:0003735">
    <property type="term" value="F:structural constituent of ribosome"/>
    <property type="evidence" value="ECO:0007669"/>
    <property type="project" value="TreeGrafter"/>
</dbReference>
<sequence>MALRLLKSFNEALLQFEAVYIAPILWRKPPPPELLMPVAVQSNLAALQQQPPPKPFDINSIFDGFLWGAPTFRRSVERRMMRKYGAENWETGKKLIPIRKDLKPCVSCGHYHEAGRLCPNCYAKIKAETTAIQEEMVKELGLNPVDKEVVIMYEGEKQEHDDEFFQGKRIVEMKKTRPAWFSKNLLQKSGPAAEAGGSSDEATAIKPHNLG</sequence>
<feature type="region of interest" description="Disordered" evidence="6">
    <location>
        <begin position="189"/>
        <end position="211"/>
    </location>
</feature>